<dbReference type="EMBL" id="PHHF01000047">
    <property type="protein sequence ID" value="PTD20422.1"/>
    <property type="molecule type" value="Genomic_DNA"/>
</dbReference>
<protein>
    <submittedName>
        <fullName evidence="1">Phosphogluconate dehydratase</fullName>
    </submittedName>
</protein>
<name>A0A2T4HX96_9SPHN</name>
<comment type="caution">
    <text evidence="1">The sequence shown here is derived from an EMBL/GenBank/DDBJ whole genome shotgun (WGS) entry which is preliminary data.</text>
</comment>
<sequence>VCAATGTLQALVDEAEWASRPEAAPPRAQPGTGRELFAFMRHSADGAEQGASAMLASAGL</sequence>
<organism evidence="1 2">
    <name type="scientific">Edaphosphingomonas fennica</name>
    <dbReference type="NCBI Taxonomy" id="114404"/>
    <lineage>
        <taxon>Bacteria</taxon>
        <taxon>Pseudomonadati</taxon>
        <taxon>Pseudomonadota</taxon>
        <taxon>Alphaproteobacteria</taxon>
        <taxon>Sphingomonadales</taxon>
        <taxon>Rhizorhabdaceae</taxon>
        <taxon>Edaphosphingomonas</taxon>
    </lineage>
</organism>
<evidence type="ECO:0000313" key="2">
    <source>
        <dbReference type="Proteomes" id="UP000241206"/>
    </source>
</evidence>
<dbReference type="AlphaFoldDB" id="A0A2T4HX96"/>
<evidence type="ECO:0000313" key="1">
    <source>
        <dbReference type="EMBL" id="PTD20422.1"/>
    </source>
</evidence>
<accession>A0A2T4HX96</accession>
<feature type="non-terminal residue" evidence="1">
    <location>
        <position position="1"/>
    </location>
</feature>
<proteinExistence type="predicted"/>
<reference evidence="1 2" key="1">
    <citation type="submission" date="2017-11" db="EMBL/GenBank/DDBJ databases">
        <title>Sphingomonas oleivorans sp. nov., isolated from oil-contaminated soil.</title>
        <authorList>
            <person name="Wang L."/>
            <person name="Chen L."/>
        </authorList>
    </citation>
    <scope>NUCLEOTIDE SEQUENCE [LARGE SCALE GENOMIC DNA]</scope>
    <source>
        <strain evidence="1 2">K101</strain>
    </source>
</reference>
<gene>
    <name evidence="1" type="ORF">CV103_11315</name>
</gene>
<keyword evidence="2" id="KW-1185">Reference proteome</keyword>
<dbReference type="Proteomes" id="UP000241206">
    <property type="component" value="Unassembled WGS sequence"/>
</dbReference>